<dbReference type="SUPFAM" id="SSF51445">
    <property type="entry name" value="(Trans)glycosidases"/>
    <property type="match status" value="1"/>
</dbReference>
<keyword evidence="3" id="KW-1185">Reference proteome</keyword>
<dbReference type="AlphaFoldDB" id="A0A2N5V1M0"/>
<sequence length="184" mass="21437">MIRLITHALGGVGYLNFEDNELGHPEWLDFPREGHGNSFHYARWQWNVVDDPLLRYKYLHNFDAAMNNLENLSTNGFQARTLMYLPSTNPTQITESESNGRVNTMLHFPVMKKARFGGHDRVALQCEYVTTKMEWNNRKNYLQVYLPSRINGLGARFEEVTSILPHRLAVLSNRTRIWRISLSV</sequence>
<accession>A0A2N5V1M0</accession>
<dbReference type="GO" id="GO:0005737">
    <property type="term" value="C:cytoplasm"/>
    <property type="evidence" value="ECO:0007669"/>
    <property type="project" value="TreeGrafter"/>
</dbReference>
<dbReference type="PANTHER" id="PTHR43651:SF3">
    <property type="entry name" value="1,4-ALPHA-GLUCAN-BRANCHING ENZYME"/>
    <property type="match status" value="1"/>
</dbReference>
<dbReference type="PANTHER" id="PTHR43651">
    <property type="entry name" value="1,4-ALPHA-GLUCAN-BRANCHING ENZYME"/>
    <property type="match status" value="1"/>
</dbReference>
<comment type="pathway">
    <text evidence="1">Glycan biosynthesis; glycogen biosynthesis.</text>
</comment>
<dbReference type="OrthoDB" id="196493at2759"/>
<evidence type="ECO:0000313" key="2">
    <source>
        <dbReference type="EMBL" id="PLW43909.1"/>
    </source>
</evidence>
<proteinExistence type="predicted"/>
<reference evidence="2 3" key="1">
    <citation type="submission" date="2017-11" db="EMBL/GenBank/DDBJ databases">
        <title>De novo assembly and phasing of dikaryotic genomes from two isolates of Puccinia coronata f. sp. avenae, the causal agent of oat crown rust.</title>
        <authorList>
            <person name="Miller M.E."/>
            <person name="Zhang Y."/>
            <person name="Omidvar V."/>
            <person name="Sperschneider J."/>
            <person name="Schwessinger B."/>
            <person name="Raley C."/>
            <person name="Palmer J.M."/>
            <person name="Garnica D."/>
            <person name="Upadhyaya N."/>
            <person name="Rathjen J."/>
            <person name="Taylor J.M."/>
            <person name="Park R.F."/>
            <person name="Dodds P.N."/>
            <person name="Hirsch C.D."/>
            <person name="Kianian S.F."/>
            <person name="Figueroa M."/>
        </authorList>
    </citation>
    <scope>NUCLEOTIDE SEQUENCE [LARGE SCALE GENOMIC DNA]</scope>
    <source>
        <strain evidence="2">12NC29</strain>
    </source>
</reference>
<dbReference type="GO" id="GO:0003844">
    <property type="term" value="F:1,4-alpha-glucan branching enzyme activity"/>
    <property type="evidence" value="ECO:0007669"/>
    <property type="project" value="TreeGrafter"/>
</dbReference>
<evidence type="ECO:0000256" key="1">
    <source>
        <dbReference type="ARBA" id="ARBA00004964"/>
    </source>
</evidence>
<dbReference type="Gene3D" id="3.20.20.80">
    <property type="entry name" value="Glycosidases"/>
    <property type="match status" value="1"/>
</dbReference>
<gene>
    <name evidence="2" type="ORF">PCANC_09636</name>
</gene>
<dbReference type="Proteomes" id="UP000235388">
    <property type="component" value="Unassembled WGS sequence"/>
</dbReference>
<evidence type="ECO:0000313" key="3">
    <source>
        <dbReference type="Proteomes" id="UP000235388"/>
    </source>
</evidence>
<dbReference type="EMBL" id="PGCJ01000142">
    <property type="protein sequence ID" value="PLW43909.1"/>
    <property type="molecule type" value="Genomic_DNA"/>
</dbReference>
<dbReference type="GO" id="GO:0005978">
    <property type="term" value="P:glycogen biosynthetic process"/>
    <property type="evidence" value="ECO:0007669"/>
    <property type="project" value="TreeGrafter"/>
</dbReference>
<dbReference type="InterPro" id="IPR017853">
    <property type="entry name" value="GH"/>
</dbReference>
<dbReference type="STRING" id="200324.A0A2N5V1M0"/>
<protein>
    <submittedName>
        <fullName evidence="2">Uncharacterized protein</fullName>
    </submittedName>
</protein>
<name>A0A2N5V1M0_9BASI</name>
<comment type="caution">
    <text evidence="2">The sequence shown here is derived from an EMBL/GenBank/DDBJ whole genome shotgun (WGS) entry which is preliminary data.</text>
</comment>
<organism evidence="2 3">
    <name type="scientific">Puccinia coronata f. sp. avenae</name>
    <dbReference type="NCBI Taxonomy" id="200324"/>
    <lineage>
        <taxon>Eukaryota</taxon>
        <taxon>Fungi</taxon>
        <taxon>Dikarya</taxon>
        <taxon>Basidiomycota</taxon>
        <taxon>Pucciniomycotina</taxon>
        <taxon>Pucciniomycetes</taxon>
        <taxon>Pucciniales</taxon>
        <taxon>Pucciniaceae</taxon>
        <taxon>Puccinia</taxon>
    </lineage>
</organism>